<evidence type="ECO:0000256" key="8">
    <source>
        <dbReference type="PROSITE-ProRule" id="PRU00335"/>
    </source>
</evidence>
<evidence type="ECO:0000256" key="1">
    <source>
        <dbReference type="ARBA" id="ARBA00004719"/>
    </source>
</evidence>
<protein>
    <recommendedName>
        <fullName evidence="7">HTH-type transcriptional regulator BetI</fullName>
    </recommendedName>
</protein>
<evidence type="ECO:0000256" key="5">
    <source>
        <dbReference type="ARBA" id="ARBA00023163"/>
    </source>
</evidence>
<dbReference type="Pfam" id="PF00440">
    <property type="entry name" value="TetR_N"/>
    <property type="match status" value="1"/>
</dbReference>
<dbReference type="SUPFAM" id="SSF48498">
    <property type="entry name" value="Tetracyclin repressor-like, C-terminal domain"/>
    <property type="match status" value="1"/>
</dbReference>
<dbReference type="GO" id="GO:0003700">
    <property type="term" value="F:DNA-binding transcription factor activity"/>
    <property type="evidence" value="ECO:0007669"/>
    <property type="project" value="UniProtKB-UniRule"/>
</dbReference>
<dbReference type="InterPro" id="IPR036271">
    <property type="entry name" value="Tet_transcr_reg_TetR-rel_C_sf"/>
</dbReference>
<dbReference type="PROSITE" id="PS01081">
    <property type="entry name" value="HTH_TETR_1"/>
    <property type="match status" value="1"/>
</dbReference>
<dbReference type="GO" id="GO:0000976">
    <property type="term" value="F:transcription cis-regulatory region binding"/>
    <property type="evidence" value="ECO:0007669"/>
    <property type="project" value="TreeGrafter"/>
</dbReference>
<dbReference type="HAMAP" id="MF_00768">
    <property type="entry name" value="HTH_type_BetI"/>
    <property type="match status" value="1"/>
</dbReference>
<keyword evidence="2 7" id="KW-0678">Repressor</keyword>
<evidence type="ECO:0000256" key="2">
    <source>
        <dbReference type="ARBA" id="ARBA00022491"/>
    </source>
</evidence>
<accession>A0AAW7Z5I1</accession>
<dbReference type="AlphaFoldDB" id="A0AAW7Z5I1"/>
<dbReference type="NCBIfam" id="TIGR03384">
    <property type="entry name" value="betaine_BetI"/>
    <property type="match status" value="1"/>
</dbReference>
<proteinExistence type="inferred from homology"/>
<dbReference type="PANTHER" id="PTHR30055:SF234">
    <property type="entry name" value="HTH-TYPE TRANSCRIPTIONAL REGULATOR BETI"/>
    <property type="match status" value="1"/>
</dbReference>
<keyword evidence="5 7" id="KW-0804">Transcription</keyword>
<dbReference type="InterPro" id="IPR001647">
    <property type="entry name" value="HTH_TetR"/>
</dbReference>
<dbReference type="InterPro" id="IPR009057">
    <property type="entry name" value="Homeodomain-like_sf"/>
</dbReference>
<dbReference type="Proteomes" id="UP001170717">
    <property type="component" value="Unassembled WGS sequence"/>
</dbReference>
<dbReference type="InterPro" id="IPR017757">
    <property type="entry name" value="Tscrpt_rep_BetI"/>
</dbReference>
<feature type="domain" description="HTH tetR-type" evidence="9">
    <location>
        <begin position="8"/>
        <end position="68"/>
    </location>
</feature>
<dbReference type="InterPro" id="IPR023772">
    <property type="entry name" value="DNA-bd_HTH_TetR-type_CS"/>
</dbReference>
<dbReference type="NCBIfam" id="NF001978">
    <property type="entry name" value="PRK00767.1"/>
    <property type="match status" value="1"/>
</dbReference>
<comment type="function">
    <text evidence="7">Repressor involved in choline regulation of the bet genes.</text>
</comment>
<evidence type="ECO:0000313" key="10">
    <source>
        <dbReference type="EMBL" id="AMJ74407.1"/>
    </source>
</evidence>
<dbReference type="GO" id="GO:0045892">
    <property type="term" value="P:negative regulation of DNA-templated transcription"/>
    <property type="evidence" value="ECO:0007669"/>
    <property type="project" value="UniProtKB-UniRule"/>
</dbReference>
<dbReference type="InterPro" id="IPR050109">
    <property type="entry name" value="HTH-type_TetR-like_transc_reg"/>
</dbReference>
<dbReference type="GeneID" id="83258236"/>
<organism evidence="11 13">
    <name type="scientific">Alteromonas stellipolaris</name>
    <dbReference type="NCBI Taxonomy" id="233316"/>
    <lineage>
        <taxon>Bacteria</taxon>
        <taxon>Pseudomonadati</taxon>
        <taxon>Pseudomonadota</taxon>
        <taxon>Gammaproteobacteria</taxon>
        <taxon>Alteromonadales</taxon>
        <taxon>Alteromonadaceae</taxon>
        <taxon>Alteromonas/Salinimonas group</taxon>
        <taxon>Alteromonas</taxon>
    </lineage>
</organism>
<reference evidence="10 12" key="1">
    <citation type="submission" date="2015-12" db="EMBL/GenBank/DDBJ databases">
        <title>Intraspecies pangenome expansion in the marine bacterium Alteromonas.</title>
        <authorList>
            <person name="Lopez-Perez M."/>
            <person name="Rodriguez-Valera F."/>
        </authorList>
    </citation>
    <scope>NUCLEOTIDE SEQUENCE [LARGE SCALE GENOMIC DNA]</scope>
    <source>
        <strain evidence="10 12">LMG 21861</strain>
    </source>
</reference>
<evidence type="ECO:0000259" key="9">
    <source>
        <dbReference type="PROSITE" id="PS50977"/>
    </source>
</evidence>
<keyword evidence="12" id="KW-1185">Reference proteome</keyword>
<dbReference type="Pfam" id="PF13977">
    <property type="entry name" value="TetR_C_6"/>
    <property type="match status" value="1"/>
</dbReference>
<sequence>MPKVGMEPIRKQQLIDATLVVIAEHGFHSATISLISKQAGLSTGIISHYFGDKQGLIEAAMRYLLEKLKLQGDFSSHIDRLDAIIESNFSGEQQESSATNTWLNFWALSLHNKGLHRLQRINHKRLESNLTYSFANLIPREHAKEAALSTAAMIDGFWLRNALEGEKQNNKENVIRTSNAVKRYVRLVVSQYQ</sequence>
<evidence type="ECO:0000256" key="7">
    <source>
        <dbReference type="HAMAP-Rule" id="MF_00768"/>
    </source>
</evidence>
<dbReference type="SUPFAM" id="SSF46689">
    <property type="entry name" value="Homeodomain-like"/>
    <property type="match status" value="1"/>
</dbReference>
<dbReference type="KEGG" id="asq:AVL57_10805"/>
<dbReference type="PRINTS" id="PR00455">
    <property type="entry name" value="HTHTETR"/>
</dbReference>
<comment type="function">
    <text evidence="6">Repressor involved in the biosynthesis of the osmoprotectant glycine betaine. It represses transcription of the choline transporter BetT and the genes of BetAB involved in the synthesis of glycine betaine.</text>
</comment>
<dbReference type="PANTHER" id="PTHR30055">
    <property type="entry name" value="HTH-TYPE TRANSCRIPTIONAL REGULATOR RUTR"/>
    <property type="match status" value="1"/>
</dbReference>
<keyword evidence="3 7" id="KW-0805">Transcription regulation</keyword>
<evidence type="ECO:0000256" key="6">
    <source>
        <dbReference type="ARBA" id="ARBA00024936"/>
    </source>
</evidence>
<feature type="DNA-binding region" description="H-T-H motif" evidence="7 8">
    <location>
        <begin position="31"/>
        <end position="50"/>
    </location>
</feature>
<keyword evidence="4 7" id="KW-0238">DNA-binding</keyword>
<dbReference type="InterPro" id="IPR039538">
    <property type="entry name" value="BetI_C"/>
</dbReference>
<evidence type="ECO:0000313" key="13">
    <source>
        <dbReference type="Proteomes" id="UP001170717"/>
    </source>
</evidence>
<dbReference type="PROSITE" id="PS50977">
    <property type="entry name" value="HTH_TETR_2"/>
    <property type="match status" value="1"/>
</dbReference>
<dbReference type="EMBL" id="CP013926">
    <property type="protein sequence ID" value="AMJ74407.1"/>
    <property type="molecule type" value="Genomic_DNA"/>
</dbReference>
<dbReference type="GO" id="GO:0019285">
    <property type="term" value="P:glycine betaine biosynthetic process from choline"/>
    <property type="evidence" value="ECO:0007669"/>
    <property type="project" value="UniProtKB-UniRule"/>
</dbReference>
<evidence type="ECO:0000256" key="4">
    <source>
        <dbReference type="ARBA" id="ARBA00023125"/>
    </source>
</evidence>
<dbReference type="Gene3D" id="1.10.357.10">
    <property type="entry name" value="Tetracycline Repressor, domain 2"/>
    <property type="match status" value="1"/>
</dbReference>
<dbReference type="RefSeq" id="WP_057793257.1">
    <property type="nucleotide sequence ID" value="NZ_CANLMS010000002.1"/>
</dbReference>
<dbReference type="Proteomes" id="UP000056750">
    <property type="component" value="Chromosome"/>
</dbReference>
<evidence type="ECO:0000256" key="3">
    <source>
        <dbReference type="ARBA" id="ARBA00023015"/>
    </source>
</evidence>
<evidence type="ECO:0000313" key="12">
    <source>
        <dbReference type="Proteomes" id="UP000056750"/>
    </source>
</evidence>
<dbReference type="EMBL" id="JAUOQI010000015">
    <property type="protein sequence ID" value="MDO6579050.1"/>
    <property type="molecule type" value="Genomic_DNA"/>
</dbReference>
<evidence type="ECO:0000313" key="11">
    <source>
        <dbReference type="EMBL" id="MDO6579050.1"/>
    </source>
</evidence>
<name>A0AAW7Z5I1_9ALTE</name>
<reference evidence="11" key="2">
    <citation type="submission" date="2023-07" db="EMBL/GenBank/DDBJ databases">
        <title>Genome content predicts the carbon catabolic preferences of heterotrophic bacteria.</title>
        <authorList>
            <person name="Gralka M."/>
        </authorList>
    </citation>
    <scope>NUCLEOTIDE SEQUENCE</scope>
    <source>
        <strain evidence="11">F2M12</strain>
    </source>
</reference>
<comment type="pathway">
    <text evidence="1 7">Amine and polyamine biosynthesis; betaine biosynthesis via choline pathway [regulation].</text>
</comment>
<gene>
    <name evidence="7 11" type="primary">betI</name>
    <name evidence="10" type="ORF">AVL57_10805</name>
    <name evidence="11" type="ORF">Q4527_16735</name>
</gene>